<feature type="transmembrane region" description="Helical" evidence="3">
    <location>
        <begin position="6"/>
        <end position="30"/>
    </location>
</feature>
<feature type="repeat" description="RCC1" evidence="1">
    <location>
        <begin position="549"/>
        <end position="610"/>
    </location>
</feature>
<dbReference type="PANTHER" id="PTHR47563:SF1">
    <property type="entry name" value="PROTEIN FMP25, MITOCHONDRIAL"/>
    <property type="match status" value="1"/>
</dbReference>
<evidence type="ECO:0000256" key="2">
    <source>
        <dbReference type="SAM" id="MobiDB-lite"/>
    </source>
</evidence>
<proteinExistence type="predicted"/>
<comment type="caution">
    <text evidence="4">The sequence shown here is derived from an EMBL/GenBank/DDBJ whole genome shotgun (WGS) entry which is preliminary data.</text>
</comment>
<dbReference type="AlphaFoldDB" id="A0AAD5VPX0"/>
<organism evidence="4 5">
    <name type="scientific">Leucocoprinus birnbaumii</name>
    <dbReference type="NCBI Taxonomy" id="56174"/>
    <lineage>
        <taxon>Eukaryota</taxon>
        <taxon>Fungi</taxon>
        <taxon>Dikarya</taxon>
        <taxon>Basidiomycota</taxon>
        <taxon>Agaricomycotina</taxon>
        <taxon>Agaricomycetes</taxon>
        <taxon>Agaricomycetidae</taxon>
        <taxon>Agaricales</taxon>
        <taxon>Agaricineae</taxon>
        <taxon>Agaricaceae</taxon>
        <taxon>Leucocoprinus</taxon>
    </lineage>
</organism>
<evidence type="ECO:0000313" key="4">
    <source>
        <dbReference type="EMBL" id="KAJ3566328.1"/>
    </source>
</evidence>
<dbReference type="InterPro" id="IPR053245">
    <property type="entry name" value="MitoProcess-Associated"/>
</dbReference>
<dbReference type="InterPro" id="IPR000408">
    <property type="entry name" value="Reg_chr_condens"/>
</dbReference>
<gene>
    <name evidence="4" type="ORF">NP233_g7075</name>
</gene>
<dbReference type="SUPFAM" id="SSF50985">
    <property type="entry name" value="RCC1/BLIP-II"/>
    <property type="match status" value="1"/>
</dbReference>
<keyword evidence="3" id="KW-1133">Transmembrane helix</keyword>
<dbReference type="EMBL" id="JANIEX010000496">
    <property type="protein sequence ID" value="KAJ3566328.1"/>
    <property type="molecule type" value="Genomic_DNA"/>
</dbReference>
<dbReference type="PROSITE" id="PS50012">
    <property type="entry name" value="RCC1_3"/>
    <property type="match status" value="1"/>
</dbReference>
<evidence type="ECO:0000256" key="3">
    <source>
        <dbReference type="SAM" id="Phobius"/>
    </source>
</evidence>
<dbReference type="Pfam" id="PF13540">
    <property type="entry name" value="RCC1_2"/>
    <property type="match status" value="1"/>
</dbReference>
<feature type="compositionally biased region" description="Polar residues" evidence="2">
    <location>
        <begin position="268"/>
        <end position="284"/>
    </location>
</feature>
<dbReference type="GO" id="GO:0005743">
    <property type="term" value="C:mitochondrial inner membrane"/>
    <property type="evidence" value="ECO:0007669"/>
    <property type="project" value="TreeGrafter"/>
</dbReference>
<keyword evidence="3" id="KW-0472">Membrane</keyword>
<dbReference type="PANTHER" id="PTHR47563">
    <property type="entry name" value="PROTEIN FMP25, MITOCHONDRIAL"/>
    <property type="match status" value="1"/>
</dbReference>
<dbReference type="Proteomes" id="UP001213000">
    <property type="component" value="Unassembled WGS sequence"/>
</dbReference>
<reference evidence="4" key="1">
    <citation type="submission" date="2022-07" db="EMBL/GenBank/DDBJ databases">
        <title>Genome Sequence of Leucocoprinus birnbaumii.</title>
        <authorList>
            <person name="Buettner E."/>
        </authorList>
    </citation>
    <scope>NUCLEOTIDE SEQUENCE</scope>
    <source>
        <strain evidence="4">VT141</strain>
    </source>
</reference>
<dbReference type="Gene3D" id="2.130.10.30">
    <property type="entry name" value="Regulator of chromosome condensation 1/beta-lactamase-inhibitor protein II"/>
    <property type="match status" value="1"/>
</dbReference>
<keyword evidence="5" id="KW-1185">Reference proteome</keyword>
<accession>A0AAD5VPX0</accession>
<dbReference type="GO" id="GO:0034551">
    <property type="term" value="P:mitochondrial respiratory chain complex III assembly"/>
    <property type="evidence" value="ECO:0007669"/>
    <property type="project" value="TreeGrafter"/>
</dbReference>
<evidence type="ECO:0000313" key="5">
    <source>
        <dbReference type="Proteomes" id="UP001213000"/>
    </source>
</evidence>
<keyword evidence="3" id="KW-0812">Transmembrane</keyword>
<name>A0AAD5VPX0_9AGAR</name>
<feature type="region of interest" description="Disordered" evidence="2">
    <location>
        <begin position="268"/>
        <end position="288"/>
    </location>
</feature>
<evidence type="ECO:0000256" key="1">
    <source>
        <dbReference type="PROSITE-ProRule" id="PRU00235"/>
    </source>
</evidence>
<dbReference type="InterPro" id="IPR009091">
    <property type="entry name" value="RCC1/BLIP-II"/>
</dbReference>
<protein>
    <submittedName>
        <fullName evidence="4">Uncharacterized protein</fullName>
    </submittedName>
</protein>
<sequence>MKQATAMALFLLAVFIVVILFVAALVVFLCSRPPRMPKFTPRVWYTSDSTSKMRSSHSSNRLSRPASCASSVCNLRRDSSFLGGGTLGMQHNPSESLKNDTISVSPSQPVMIGSESHQGGIVKLMITPPTPSKANFGLNTDLKMDGYGLQHFEEEMDEDDESTECSTSESQNIRPCFRRLYHQASSAPRTRRNTAAVAALASGISVGSYLWYTNSQRIYNDTEATSGIPPATPFTTNTKLTSPEGKIWRDKDTLHSLIWGSNRNETLQSHQVLDPTTSTASTSEDSGREKVIRSPTIVAWLDNVALRDLQLHRRHSACVDARGDVYQWGDGFFGSAALQGAAKPIPTLRGKNIVKLQLTEYKVYALSSSGKVYVLAADALNQEVPTERSGSSGWSKRLWGETNHIKYQELFPQEALGWGEKFTSIVAGDNHLLALTSKGRAFAHPVNKEANRHGQLGFRSFEIPDPASAVLKTKPDNLKVELLPKTVQDASGKTARVTPSYGVALDLSNIDDSTIHWCTHLFEIPVLRGIEVNQIAAGGRTSFIRTSSGRVLGWGANEYGQVGLGANVTLDTITVPTEVVLWRMIPKNTQSKCLDVTACGDLTSFTMERSAAGNSTTTDLLMCGNGQNGGLGNNTYTNSQGNPVRVKNVSGLQQYSDRTKKLEPIRPTEVVISPTGHVLVALDSSAESDGVGGKDLMVWGRNYDYELGNGRKSSSAMPVTLDAPDGERLMLMKKKAKEVMDLGGKVCKRNVAVEQRAVAGYGNTAVYWKIVD</sequence>